<accession>A0AAV8YFX1</accession>
<protein>
    <submittedName>
        <fullName evidence="1">Uncharacterized protein</fullName>
    </submittedName>
</protein>
<comment type="caution">
    <text evidence="1">The sequence shown here is derived from an EMBL/GenBank/DDBJ whole genome shotgun (WGS) entry which is preliminary data.</text>
</comment>
<sequence length="216" mass="23961">MPKTSSCIKNVSELELSGDKVFLKACAKIAIAANIPLKKLQNTQFKEFLQEYCNQNIPDESTIRKKTVHAVYKTVIQEIKVSLDNGSVYIIVDESIDTCGRYIAHLIIEALQENNPSKPYLIASKELGKTNNVTVTPFIQSIIPDIMVSLESRNLRLSESINFVESFSAKCKKIPGDVGIKVREKLDGTVEKNEGFKSLQSVNSIIVGKSLNEVTP</sequence>
<gene>
    <name evidence="1" type="ORF">NQ314_008106</name>
</gene>
<evidence type="ECO:0000313" key="2">
    <source>
        <dbReference type="Proteomes" id="UP001162156"/>
    </source>
</evidence>
<reference evidence="1" key="1">
    <citation type="journal article" date="2023" name="Insect Mol. Biol.">
        <title>Genome sequencing provides insights into the evolution of gene families encoding plant cell wall-degrading enzymes in longhorned beetles.</title>
        <authorList>
            <person name="Shin N.R."/>
            <person name="Okamura Y."/>
            <person name="Kirsch R."/>
            <person name="Pauchet Y."/>
        </authorList>
    </citation>
    <scope>NUCLEOTIDE SEQUENCE</scope>
    <source>
        <strain evidence="1">RBIC_L_NR</strain>
    </source>
</reference>
<keyword evidence="2" id="KW-1185">Reference proteome</keyword>
<organism evidence="1 2">
    <name type="scientific">Rhamnusium bicolor</name>
    <dbReference type="NCBI Taxonomy" id="1586634"/>
    <lineage>
        <taxon>Eukaryota</taxon>
        <taxon>Metazoa</taxon>
        <taxon>Ecdysozoa</taxon>
        <taxon>Arthropoda</taxon>
        <taxon>Hexapoda</taxon>
        <taxon>Insecta</taxon>
        <taxon>Pterygota</taxon>
        <taxon>Neoptera</taxon>
        <taxon>Endopterygota</taxon>
        <taxon>Coleoptera</taxon>
        <taxon>Polyphaga</taxon>
        <taxon>Cucujiformia</taxon>
        <taxon>Chrysomeloidea</taxon>
        <taxon>Cerambycidae</taxon>
        <taxon>Lepturinae</taxon>
        <taxon>Rhagiini</taxon>
        <taxon>Rhamnusium</taxon>
    </lineage>
</organism>
<dbReference type="Proteomes" id="UP001162156">
    <property type="component" value="Unassembled WGS sequence"/>
</dbReference>
<proteinExistence type="predicted"/>
<evidence type="ECO:0000313" key="1">
    <source>
        <dbReference type="EMBL" id="KAJ8949788.1"/>
    </source>
</evidence>
<dbReference type="AlphaFoldDB" id="A0AAV8YFX1"/>
<dbReference type="EMBL" id="JANEYF010002207">
    <property type="protein sequence ID" value="KAJ8949788.1"/>
    <property type="molecule type" value="Genomic_DNA"/>
</dbReference>
<name>A0AAV8YFX1_9CUCU</name>